<gene>
    <name evidence="9" type="ORF">QCA50_010103</name>
</gene>
<dbReference type="InterPro" id="IPR017972">
    <property type="entry name" value="Cyt_P450_CS"/>
</dbReference>
<comment type="caution">
    <text evidence="9">The sequence shown here is derived from an EMBL/GenBank/DDBJ whole genome shotgun (WGS) entry which is preliminary data.</text>
</comment>
<dbReference type="Pfam" id="PF00067">
    <property type="entry name" value="p450"/>
    <property type="match status" value="1"/>
</dbReference>
<evidence type="ECO:0000313" key="10">
    <source>
        <dbReference type="Proteomes" id="UP001385951"/>
    </source>
</evidence>
<sequence length="496" mass="56240">MLDSTLYTYVATALVAILFYRWRFANFYDIPTIGPSLPILSYLGAYRFLHDNRAMIKEGYERFKGGVFKVAMLDRWLIIISGPDLIEEVRKLPDEQVSFAEAVDEFFQLRHTFGRDITSTHLHVDVIRNQLTRNISTIFEDFRDEIVAVFDDLIPATQDKWSSIATLPTMQTMVARVSSRVFVGLPLCRNEEYLQIAVSHTKAIARIREVLLCFPPVLKPIAGLFLGESKRGNRVAEKFLGPIIQKRMKDIEMLGEDWVDKPNDMLQWIIDAAVSKGLGVREIVLYTMIVNFGAIHTSSNSLTHALYHLAANPEYVQPLREEVDSVIKEEGWTKAAMQKLKKVDSFMRESLRVNGINGLSLTRKALQSITLSSGTFIPAGTMLTAASLPTHMDPNNYSDPTVFNPWRFSEIRGQDGESTRHQFVSTSVEYIPFGHGKHACPGRFFAANELKAIFAHVVMNYDIRFANDGPRPENVWFANTVIPDPTAKVLFRKRSV</sequence>
<dbReference type="PANTHER" id="PTHR46206">
    <property type="entry name" value="CYTOCHROME P450"/>
    <property type="match status" value="1"/>
</dbReference>
<keyword evidence="10" id="KW-1185">Reference proteome</keyword>
<dbReference type="InterPro" id="IPR036396">
    <property type="entry name" value="Cyt_P450_sf"/>
</dbReference>
<dbReference type="AlphaFoldDB" id="A0AAW0FZ69"/>
<dbReference type="Gene3D" id="1.10.630.10">
    <property type="entry name" value="Cytochrome P450"/>
    <property type="match status" value="1"/>
</dbReference>
<evidence type="ECO:0000313" key="9">
    <source>
        <dbReference type="EMBL" id="KAK7686505.1"/>
    </source>
</evidence>
<dbReference type="Proteomes" id="UP001385951">
    <property type="component" value="Unassembled WGS sequence"/>
</dbReference>
<evidence type="ECO:0000256" key="3">
    <source>
        <dbReference type="ARBA" id="ARBA00022723"/>
    </source>
</evidence>
<keyword evidence="8" id="KW-0812">Transmembrane</keyword>
<protein>
    <recommendedName>
        <fullName evidence="11">Cytochrome P450</fullName>
    </recommendedName>
</protein>
<dbReference type="InterPro" id="IPR002403">
    <property type="entry name" value="Cyt_P450_E_grp-IV"/>
</dbReference>
<proteinExistence type="inferred from homology"/>
<dbReference type="PRINTS" id="PR00465">
    <property type="entry name" value="EP450IV"/>
</dbReference>
<evidence type="ECO:0000256" key="5">
    <source>
        <dbReference type="ARBA" id="ARBA00023004"/>
    </source>
</evidence>
<keyword evidence="7" id="KW-0503">Monooxygenase</keyword>
<evidence type="ECO:0000256" key="6">
    <source>
        <dbReference type="PIRSR" id="PIRSR602403-1"/>
    </source>
</evidence>
<evidence type="ECO:0000256" key="4">
    <source>
        <dbReference type="ARBA" id="ARBA00023002"/>
    </source>
</evidence>
<keyword evidence="5 6" id="KW-0408">Iron</keyword>
<feature type="transmembrane region" description="Helical" evidence="8">
    <location>
        <begin position="6"/>
        <end position="22"/>
    </location>
</feature>
<evidence type="ECO:0000256" key="8">
    <source>
        <dbReference type="SAM" id="Phobius"/>
    </source>
</evidence>
<dbReference type="CDD" id="cd11041">
    <property type="entry name" value="CYP503A1-like"/>
    <property type="match status" value="1"/>
</dbReference>
<dbReference type="GO" id="GO:0004497">
    <property type="term" value="F:monooxygenase activity"/>
    <property type="evidence" value="ECO:0007669"/>
    <property type="project" value="UniProtKB-KW"/>
</dbReference>
<keyword evidence="6 7" id="KW-0349">Heme</keyword>
<accession>A0AAW0FZ69</accession>
<dbReference type="InterPro" id="IPR001128">
    <property type="entry name" value="Cyt_P450"/>
</dbReference>
<name>A0AAW0FZ69_9APHY</name>
<dbReference type="PRINTS" id="PR00385">
    <property type="entry name" value="P450"/>
</dbReference>
<feature type="binding site" description="axial binding residue" evidence="6">
    <location>
        <position position="440"/>
    </location>
    <ligand>
        <name>heme</name>
        <dbReference type="ChEBI" id="CHEBI:30413"/>
    </ligand>
    <ligandPart>
        <name>Fe</name>
        <dbReference type="ChEBI" id="CHEBI:18248"/>
    </ligandPart>
</feature>
<evidence type="ECO:0000256" key="7">
    <source>
        <dbReference type="RuleBase" id="RU000461"/>
    </source>
</evidence>
<dbReference type="GO" id="GO:0020037">
    <property type="term" value="F:heme binding"/>
    <property type="evidence" value="ECO:0007669"/>
    <property type="project" value="InterPro"/>
</dbReference>
<keyword evidence="8" id="KW-1133">Transmembrane helix</keyword>
<evidence type="ECO:0000256" key="2">
    <source>
        <dbReference type="ARBA" id="ARBA00010617"/>
    </source>
</evidence>
<keyword evidence="4 7" id="KW-0560">Oxidoreductase</keyword>
<dbReference type="GO" id="GO:0005506">
    <property type="term" value="F:iron ion binding"/>
    <property type="evidence" value="ECO:0007669"/>
    <property type="project" value="InterPro"/>
</dbReference>
<dbReference type="PROSITE" id="PS00086">
    <property type="entry name" value="CYTOCHROME_P450"/>
    <property type="match status" value="1"/>
</dbReference>
<evidence type="ECO:0000256" key="1">
    <source>
        <dbReference type="ARBA" id="ARBA00001971"/>
    </source>
</evidence>
<keyword evidence="3 6" id="KW-0479">Metal-binding</keyword>
<comment type="cofactor">
    <cofactor evidence="1 6">
        <name>heme</name>
        <dbReference type="ChEBI" id="CHEBI:30413"/>
    </cofactor>
</comment>
<evidence type="ECO:0008006" key="11">
    <source>
        <dbReference type="Google" id="ProtNLM"/>
    </source>
</evidence>
<organism evidence="9 10">
    <name type="scientific">Cerrena zonata</name>
    <dbReference type="NCBI Taxonomy" id="2478898"/>
    <lineage>
        <taxon>Eukaryota</taxon>
        <taxon>Fungi</taxon>
        <taxon>Dikarya</taxon>
        <taxon>Basidiomycota</taxon>
        <taxon>Agaricomycotina</taxon>
        <taxon>Agaricomycetes</taxon>
        <taxon>Polyporales</taxon>
        <taxon>Cerrenaceae</taxon>
        <taxon>Cerrena</taxon>
    </lineage>
</organism>
<reference evidence="9 10" key="1">
    <citation type="submission" date="2022-09" db="EMBL/GenBank/DDBJ databases">
        <authorList>
            <person name="Palmer J.M."/>
        </authorList>
    </citation>
    <scope>NUCLEOTIDE SEQUENCE [LARGE SCALE GENOMIC DNA]</scope>
    <source>
        <strain evidence="9 10">DSM 7382</strain>
    </source>
</reference>
<dbReference type="GO" id="GO:0016705">
    <property type="term" value="F:oxidoreductase activity, acting on paired donors, with incorporation or reduction of molecular oxygen"/>
    <property type="evidence" value="ECO:0007669"/>
    <property type="project" value="InterPro"/>
</dbReference>
<keyword evidence="8" id="KW-0472">Membrane</keyword>
<comment type="similarity">
    <text evidence="2 7">Belongs to the cytochrome P450 family.</text>
</comment>
<dbReference type="EMBL" id="JASBNA010000016">
    <property type="protein sequence ID" value="KAK7686505.1"/>
    <property type="molecule type" value="Genomic_DNA"/>
</dbReference>
<dbReference type="SUPFAM" id="SSF48264">
    <property type="entry name" value="Cytochrome P450"/>
    <property type="match status" value="1"/>
</dbReference>